<dbReference type="EC" id="2.7.7.108" evidence="8"/>
<feature type="binding site" evidence="8">
    <location>
        <position position="91"/>
    </location>
    <ligand>
        <name>ATP</name>
        <dbReference type="ChEBI" id="CHEBI:30616"/>
    </ligand>
</feature>
<evidence type="ECO:0000313" key="10">
    <source>
        <dbReference type="Proteomes" id="UP001595952"/>
    </source>
</evidence>
<dbReference type="InterPro" id="IPR003846">
    <property type="entry name" value="SelO"/>
</dbReference>
<comment type="catalytic activity">
    <reaction evidence="8">
        <text>L-histidyl-[protein] + UTP = N(tele)-(5'-uridylyl)-L-histidyl-[protein] + diphosphate</text>
        <dbReference type="Rhea" id="RHEA:83891"/>
        <dbReference type="Rhea" id="RHEA-COMP:9745"/>
        <dbReference type="Rhea" id="RHEA-COMP:20239"/>
        <dbReference type="ChEBI" id="CHEBI:29979"/>
        <dbReference type="ChEBI" id="CHEBI:33019"/>
        <dbReference type="ChEBI" id="CHEBI:46398"/>
        <dbReference type="ChEBI" id="CHEBI:233474"/>
    </reaction>
</comment>
<keyword evidence="4 8" id="KW-0479">Metal-binding</keyword>
<evidence type="ECO:0000256" key="5">
    <source>
        <dbReference type="ARBA" id="ARBA00022741"/>
    </source>
</evidence>
<protein>
    <recommendedName>
        <fullName evidence="8">Protein nucleotidyltransferase YdiU</fullName>
        <ecNumber evidence="8">2.7.7.-</ecNumber>
    </recommendedName>
    <alternativeName>
        <fullName evidence="8">Protein adenylyltransferase YdiU</fullName>
        <ecNumber evidence="8">2.7.7.108</ecNumber>
    </alternativeName>
    <alternativeName>
        <fullName evidence="8">Protein uridylyltransferase YdiU</fullName>
        <ecNumber evidence="8">2.7.7.-</ecNumber>
    </alternativeName>
</protein>
<evidence type="ECO:0000256" key="3">
    <source>
        <dbReference type="ARBA" id="ARBA00022695"/>
    </source>
</evidence>
<comment type="catalytic activity">
    <reaction evidence="8">
        <text>L-tyrosyl-[protein] + UTP = O-(5'-uridylyl)-L-tyrosyl-[protein] + diphosphate</text>
        <dbReference type="Rhea" id="RHEA:83887"/>
        <dbReference type="Rhea" id="RHEA-COMP:10136"/>
        <dbReference type="Rhea" id="RHEA-COMP:20238"/>
        <dbReference type="ChEBI" id="CHEBI:33019"/>
        <dbReference type="ChEBI" id="CHEBI:46398"/>
        <dbReference type="ChEBI" id="CHEBI:46858"/>
        <dbReference type="ChEBI" id="CHEBI:90602"/>
    </reaction>
</comment>
<evidence type="ECO:0000256" key="4">
    <source>
        <dbReference type="ARBA" id="ARBA00022723"/>
    </source>
</evidence>
<name>A0ABV9IF14_9DEIO</name>
<feature type="binding site" evidence="8">
    <location>
        <position position="112"/>
    </location>
    <ligand>
        <name>ATP</name>
        <dbReference type="ChEBI" id="CHEBI:30616"/>
    </ligand>
</feature>
<reference evidence="10" key="1">
    <citation type="journal article" date="2019" name="Int. J. Syst. Evol. Microbiol.">
        <title>The Global Catalogue of Microorganisms (GCM) 10K type strain sequencing project: providing services to taxonomists for standard genome sequencing and annotation.</title>
        <authorList>
            <consortium name="The Broad Institute Genomics Platform"/>
            <consortium name="The Broad Institute Genome Sequencing Center for Infectious Disease"/>
            <person name="Wu L."/>
            <person name="Ma J."/>
        </authorList>
    </citation>
    <scope>NUCLEOTIDE SEQUENCE [LARGE SCALE GENOMIC DNA]</scope>
    <source>
        <strain evidence="10">CCUG 55995</strain>
    </source>
</reference>
<evidence type="ECO:0000256" key="1">
    <source>
        <dbReference type="ARBA" id="ARBA00009747"/>
    </source>
</evidence>
<feature type="binding site" evidence="8">
    <location>
        <position position="261"/>
    </location>
    <ligand>
        <name>Mg(2+)</name>
        <dbReference type="ChEBI" id="CHEBI:18420"/>
    </ligand>
</feature>
<dbReference type="EC" id="2.7.7.-" evidence="8"/>
<dbReference type="PANTHER" id="PTHR32057:SF14">
    <property type="entry name" value="PROTEIN ADENYLYLTRANSFERASE SELO, MITOCHONDRIAL"/>
    <property type="match status" value="1"/>
</dbReference>
<sequence length="501" mass="54529">MSAPAFQFDNTYARDLQGFYAPWKPAAVPSPHLLFFNRELALELGLSPELLDGPEGAAIFAGNQVPDGAQPLAQAYAGHQFGGFSPQLGDGRALLLGEVIDQFGQRRDLMLKGSGRTPFSRGGDGKAAVGPMLREVLIGEAMHALGIPTTRALAVAGTGEPVYRERALPGAVLTRVAASHLRVGTFEFFSARRQTEQVRQLADYAIARHDPDLAGTPDRYLALLRRVAQRQAALVAGWMNVGFIHGVMNTDNVAISGETIDYGPCAFLEAYDPDAVFSSIDQGGRYAYRNQPLVMRWNLARLAETLLPLIAGEASEGAVSNAVGQATEVIDAFPEWYAAALLGGQREKLGLQTGDDVADSTLAADWLGLLHQYKVDFTLAWRRLADAAGGDDEPLRALFPFPQAPDAWLARWRARVESEGGSAPDRSERAERMRRVNPVVIPRNHRVEEALAAASDDEDLAPFRRLLSALRRPYDETPDQAEFTEPARAEVTACYRTFCGT</sequence>
<feature type="active site" description="Proton acceptor" evidence="8">
    <location>
        <position position="251"/>
    </location>
</feature>
<comment type="function">
    <text evidence="8">Nucleotidyltransferase involved in the post-translational modification of proteins. It can catalyze the addition of adenosine monophosphate (AMP) or uridine monophosphate (UMP) to a protein, resulting in modifications known as AMPylation and UMPylation.</text>
</comment>
<comment type="cofactor">
    <cofactor evidence="8">
        <name>Mg(2+)</name>
        <dbReference type="ChEBI" id="CHEBI:18420"/>
    </cofactor>
    <cofactor evidence="8">
        <name>Mn(2+)</name>
        <dbReference type="ChEBI" id="CHEBI:29035"/>
    </cofactor>
</comment>
<keyword evidence="7 8" id="KW-0460">Magnesium</keyword>
<comment type="caution">
    <text evidence="9">The sequence shown here is derived from an EMBL/GenBank/DDBJ whole genome shotgun (WGS) entry which is preliminary data.</text>
</comment>
<dbReference type="PANTHER" id="PTHR32057">
    <property type="entry name" value="PROTEIN ADENYLYLTRANSFERASE SELO, MITOCHONDRIAL"/>
    <property type="match status" value="1"/>
</dbReference>
<comment type="catalytic activity">
    <reaction evidence="8">
        <text>L-seryl-[protein] + ATP = 3-O-(5'-adenylyl)-L-seryl-[protein] + diphosphate</text>
        <dbReference type="Rhea" id="RHEA:58120"/>
        <dbReference type="Rhea" id="RHEA-COMP:9863"/>
        <dbReference type="Rhea" id="RHEA-COMP:15073"/>
        <dbReference type="ChEBI" id="CHEBI:29999"/>
        <dbReference type="ChEBI" id="CHEBI:30616"/>
        <dbReference type="ChEBI" id="CHEBI:33019"/>
        <dbReference type="ChEBI" id="CHEBI:142516"/>
        <dbReference type="EC" id="2.7.7.108"/>
    </reaction>
</comment>
<evidence type="ECO:0000256" key="2">
    <source>
        <dbReference type="ARBA" id="ARBA00022679"/>
    </source>
</evidence>
<gene>
    <name evidence="8" type="primary">ydiU</name>
    <name evidence="8" type="synonym">selO</name>
    <name evidence="9" type="ORF">ACFO0D_17800</name>
</gene>
<feature type="binding site" evidence="8">
    <location>
        <position position="182"/>
    </location>
    <ligand>
        <name>ATP</name>
        <dbReference type="ChEBI" id="CHEBI:30616"/>
    </ligand>
</feature>
<dbReference type="NCBIfam" id="NF000658">
    <property type="entry name" value="PRK00029.1"/>
    <property type="match status" value="1"/>
</dbReference>
<evidence type="ECO:0000256" key="8">
    <source>
        <dbReference type="HAMAP-Rule" id="MF_00692"/>
    </source>
</evidence>
<comment type="catalytic activity">
    <reaction evidence="8">
        <text>L-seryl-[protein] + UTP = O-(5'-uridylyl)-L-seryl-[protein] + diphosphate</text>
        <dbReference type="Rhea" id="RHEA:64604"/>
        <dbReference type="Rhea" id="RHEA-COMP:9863"/>
        <dbReference type="Rhea" id="RHEA-COMP:16635"/>
        <dbReference type="ChEBI" id="CHEBI:29999"/>
        <dbReference type="ChEBI" id="CHEBI:33019"/>
        <dbReference type="ChEBI" id="CHEBI:46398"/>
        <dbReference type="ChEBI" id="CHEBI:156051"/>
    </reaction>
</comment>
<organism evidence="9 10">
    <name type="scientific">Deinococcus hohokamensis</name>
    <dbReference type="NCBI Taxonomy" id="309883"/>
    <lineage>
        <taxon>Bacteria</taxon>
        <taxon>Thermotogati</taxon>
        <taxon>Deinococcota</taxon>
        <taxon>Deinococci</taxon>
        <taxon>Deinococcales</taxon>
        <taxon>Deinococcaceae</taxon>
        <taxon>Deinococcus</taxon>
    </lineage>
</organism>
<keyword evidence="5 8" id="KW-0547">Nucleotide-binding</keyword>
<keyword evidence="6 8" id="KW-0067">ATP-binding</keyword>
<feature type="binding site" evidence="8">
    <location>
        <position position="124"/>
    </location>
    <ligand>
        <name>ATP</name>
        <dbReference type="ChEBI" id="CHEBI:30616"/>
    </ligand>
</feature>
<dbReference type="Proteomes" id="UP001595952">
    <property type="component" value="Unassembled WGS sequence"/>
</dbReference>
<dbReference type="RefSeq" id="WP_380063171.1">
    <property type="nucleotide sequence ID" value="NZ_JBHSEI010000015.1"/>
</dbReference>
<keyword evidence="10" id="KW-1185">Reference proteome</keyword>
<comment type="similarity">
    <text evidence="1 8">Belongs to the SELO family.</text>
</comment>
<keyword evidence="3 8" id="KW-0548">Nucleotidyltransferase</keyword>
<feature type="binding site" evidence="8">
    <location>
        <position position="175"/>
    </location>
    <ligand>
        <name>ATP</name>
        <dbReference type="ChEBI" id="CHEBI:30616"/>
    </ligand>
</feature>
<comment type="catalytic activity">
    <reaction evidence="8">
        <text>L-threonyl-[protein] + ATP = 3-O-(5'-adenylyl)-L-threonyl-[protein] + diphosphate</text>
        <dbReference type="Rhea" id="RHEA:54292"/>
        <dbReference type="Rhea" id="RHEA-COMP:11060"/>
        <dbReference type="Rhea" id="RHEA-COMP:13847"/>
        <dbReference type="ChEBI" id="CHEBI:30013"/>
        <dbReference type="ChEBI" id="CHEBI:30616"/>
        <dbReference type="ChEBI" id="CHEBI:33019"/>
        <dbReference type="ChEBI" id="CHEBI:138113"/>
        <dbReference type="EC" id="2.7.7.108"/>
    </reaction>
</comment>
<keyword evidence="2 8" id="KW-0808">Transferase</keyword>
<proteinExistence type="inferred from homology"/>
<accession>A0ABV9IF14</accession>
<evidence type="ECO:0000256" key="6">
    <source>
        <dbReference type="ARBA" id="ARBA00022840"/>
    </source>
</evidence>
<comment type="catalytic activity">
    <reaction evidence="8">
        <text>L-tyrosyl-[protein] + ATP = O-(5'-adenylyl)-L-tyrosyl-[protein] + diphosphate</text>
        <dbReference type="Rhea" id="RHEA:54288"/>
        <dbReference type="Rhea" id="RHEA-COMP:10136"/>
        <dbReference type="Rhea" id="RHEA-COMP:13846"/>
        <dbReference type="ChEBI" id="CHEBI:30616"/>
        <dbReference type="ChEBI" id="CHEBI:33019"/>
        <dbReference type="ChEBI" id="CHEBI:46858"/>
        <dbReference type="ChEBI" id="CHEBI:83624"/>
        <dbReference type="EC" id="2.7.7.108"/>
    </reaction>
</comment>
<dbReference type="EMBL" id="JBHSEI010000015">
    <property type="protein sequence ID" value="MFC4640186.1"/>
    <property type="molecule type" value="Genomic_DNA"/>
</dbReference>
<feature type="binding site" evidence="8">
    <location>
        <position position="261"/>
    </location>
    <ligand>
        <name>ATP</name>
        <dbReference type="ChEBI" id="CHEBI:30616"/>
    </ligand>
</feature>
<feature type="binding site" evidence="8">
    <location>
        <position position="125"/>
    </location>
    <ligand>
        <name>ATP</name>
        <dbReference type="ChEBI" id="CHEBI:30616"/>
    </ligand>
</feature>
<dbReference type="Pfam" id="PF02696">
    <property type="entry name" value="SelO"/>
    <property type="match status" value="1"/>
</dbReference>
<feature type="binding site" evidence="8">
    <location>
        <position position="89"/>
    </location>
    <ligand>
        <name>ATP</name>
        <dbReference type="ChEBI" id="CHEBI:30616"/>
    </ligand>
</feature>
<evidence type="ECO:0000313" key="9">
    <source>
        <dbReference type="EMBL" id="MFC4640186.1"/>
    </source>
</evidence>
<keyword evidence="8" id="KW-0464">Manganese</keyword>
<feature type="binding site" evidence="8">
    <location>
        <position position="92"/>
    </location>
    <ligand>
        <name>ATP</name>
        <dbReference type="ChEBI" id="CHEBI:30616"/>
    </ligand>
</feature>
<feature type="binding site" evidence="8">
    <location>
        <position position="252"/>
    </location>
    <ligand>
        <name>Mg(2+)</name>
        <dbReference type="ChEBI" id="CHEBI:18420"/>
    </ligand>
</feature>
<dbReference type="HAMAP" id="MF_00692">
    <property type="entry name" value="SelO"/>
    <property type="match status" value="1"/>
</dbReference>
<evidence type="ECO:0000256" key="7">
    <source>
        <dbReference type="ARBA" id="ARBA00022842"/>
    </source>
</evidence>